<dbReference type="AlphaFoldDB" id="A0A9X7IQB0"/>
<keyword evidence="2" id="KW-1185">Reference proteome</keyword>
<proteinExistence type="predicted"/>
<dbReference type="Proteomes" id="UP000237911">
    <property type="component" value="Unassembled WGS sequence"/>
</dbReference>
<sequence>MNGTGIDGYRDYLRQRDGEADLLNRRLANREEFFGSVEATPVRSAKTVDRPTFLRNLRRRRPEPGLDRTMLFLLATAKLNQAERFGVGLGETYGRNSDDNRPPENVYLELEEHYHTRLLAYALDVFGLPFQVVPPPFVMRQFVKTGVFTPERLGFLFVGAAEMAGCIMFDELRRSGTALFADEPEVAERINLLYSEILTDEIGHVGYCASRCTSGERAIMRRIYPLIGRLIARQTAEIDLLIDPKVLRARLDRPFDLAELSAELTNPTYVVTHP</sequence>
<dbReference type="EMBL" id="PUEV01000017">
    <property type="protein sequence ID" value="PQM53173.1"/>
    <property type="molecule type" value="Genomic_DNA"/>
</dbReference>
<accession>A0A9X7IQB0</accession>
<reference evidence="1 2" key="1">
    <citation type="submission" date="2018-02" db="EMBL/GenBank/DDBJ databases">
        <title>Draft genome sequence of Mycobacterium virginiense isolated from mud of a swine farm in Japan.</title>
        <authorList>
            <person name="Ohya K."/>
        </authorList>
    </citation>
    <scope>NUCLEOTIDE SEQUENCE [LARGE SCALE GENOMIC DNA]</scope>
    <source>
        <strain evidence="1 2">GF75</strain>
    </source>
</reference>
<organism evidence="1 2">
    <name type="scientific">Mycolicibacter virginiensis</name>
    <dbReference type="NCBI Taxonomy" id="1795032"/>
    <lineage>
        <taxon>Bacteria</taxon>
        <taxon>Bacillati</taxon>
        <taxon>Actinomycetota</taxon>
        <taxon>Actinomycetes</taxon>
        <taxon>Mycobacteriales</taxon>
        <taxon>Mycobacteriaceae</taxon>
        <taxon>Mycolicibacter</taxon>
    </lineage>
</organism>
<gene>
    <name evidence="1" type="ORF">C5U48_05990</name>
</gene>
<comment type="caution">
    <text evidence="1">The sequence shown here is derived from an EMBL/GenBank/DDBJ whole genome shotgun (WGS) entry which is preliminary data.</text>
</comment>
<evidence type="ECO:0000313" key="1">
    <source>
        <dbReference type="EMBL" id="PQM53173.1"/>
    </source>
</evidence>
<evidence type="ECO:0008006" key="3">
    <source>
        <dbReference type="Google" id="ProtNLM"/>
    </source>
</evidence>
<evidence type="ECO:0000313" key="2">
    <source>
        <dbReference type="Proteomes" id="UP000237911"/>
    </source>
</evidence>
<protein>
    <recommendedName>
        <fullName evidence="3">Ferritin-like domain-containing protein</fullName>
    </recommendedName>
</protein>
<name>A0A9X7IQB0_9MYCO</name>
<dbReference type="RefSeq" id="WP_046285175.1">
    <property type="nucleotide sequence ID" value="NZ_PUEV01000017.1"/>
</dbReference>